<gene>
    <name evidence="2" type="ORF">LCGC14_3015580</name>
</gene>
<proteinExistence type="predicted"/>
<feature type="compositionally biased region" description="Basic and acidic residues" evidence="1">
    <location>
        <begin position="60"/>
        <end position="74"/>
    </location>
</feature>
<organism evidence="2">
    <name type="scientific">marine sediment metagenome</name>
    <dbReference type="NCBI Taxonomy" id="412755"/>
    <lineage>
        <taxon>unclassified sequences</taxon>
        <taxon>metagenomes</taxon>
        <taxon>ecological metagenomes</taxon>
    </lineage>
</organism>
<feature type="non-terminal residue" evidence="2">
    <location>
        <position position="1"/>
    </location>
</feature>
<feature type="region of interest" description="Disordered" evidence="1">
    <location>
        <begin position="60"/>
        <end position="149"/>
    </location>
</feature>
<reference evidence="2" key="1">
    <citation type="journal article" date="2015" name="Nature">
        <title>Complex archaea that bridge the gap between prokaryotes and eukaryotes.</title>
        <authorList>
            <person name="Spang A."/>
            <person name="Saw J.H."/>
            <person name="Jorgensen S.L."/>
            <person name="Zaremba-Niedzwiedzka K."/>
            <person name="Martijn J."/>
            <person name="Lind A.E."/>
            <person name="van Eijk R."/>
            <person name="Schleper C."/>
            <person name="Guy L."/>
            <person name="Ettema T.J."/>
        </authorList>
    </citation>
    <scope>NUCLEOTIDE SEQUENCE</scope>
</reference>
<protein>
    <submittedName>
        <fullName evidence="2">Uncharacterized protein</fullName>
    </submittedName>
</protein>
<evidence type="ECO:0000313" key="2">
    <source>
        <dbReference type="EMBL" id="KKK61314.1"/>
    </source>
</evidence>
<comment type="caution">
    <text evidence="2">The sequence shown here is derived from an EMBL/GenBank/DDBJ whole genome shotgun (WGS) entry which is preliminary data.</text>
</comment>
<dbReference type="AlphaFoldDB" id="A0A0F8Z4G3"/>
<sequence>GEVSATELGRKSCARTQVDYAPRPPARRDWNATQRARKIRSLPMREMVCALFARIVAAEGVRERQRAGKADKNQGRPGRARAGEGARRADPDCSLRGTRDWSRHGRATKTSDSSLAHRASIGGRRSCNNQDEAGPGGPRRPDSSLDRRE</sequence>
<accession>A0A0F8Z4G3</accession>
<feature type="compositionally biased region" description="Basic and acidic residues" evidence="1">
    <location>
        <begin position="139"/>
        <end position="149"/>
    </location>
</feature>
<feature type="compositionally biased region" description="Basic and acidic residues" evidence="1">
    <location>
        <begin position="81"/>
        <end position="103"/>
    </location>
</feature>
<evidence type="ECO:0000256" key="1">
    <source>
        <dbReference type="SAM" id="MobiDB-lite"/>
    </source>
</evidence>
<name>A0A0F8Z4G3_9ZZZZ</name>
<dbReference type="EMBL" id="LAZR01062540">
    <property type="protein sequence ID" value="KKK61314.1"/>
    <property type="molecule type" value="Genomic_DNA"/>
</dbReference>
<feature type="region of interest" description="Disordered" evidence="1">
    <location>
        <begin position="15"/>
        <end position="34"/>
    </location>
</feature>